<dbReference type="EMBL" id="CABN01000025">
    <property type="protein sequence ID" value="CBH99522.1"/>
    <property type="molecule type" value="Genomic_DNA"/>
</dbReference>
<proteinExistence type="predicted"/>
<accession>E6PX63</accession>
<protein>
    <submittedName>
        <fullName evidence="1">Uncharacterized protein</fullName>
    </submittedName>
</protein>
<organism evidence="1">
    <name type="scientific">mine drainage metagenome</name>
    <dbReference type="NCBI Taxonomy" id="410659"/>
    <lineage>
        <taxon>unclassified sequences</taxon>
        <taxon>metagenomes</taxon>
        <taxon>ecological metagenomes</taxon>
    </lineage>
</organism>
<comment type="caution">
    <text evidence="1">The sequence shown here is derived from an EMBL/GenBank/DDBJ whole genome shotgun (WGS) entry which is preliminary data.</text>
</comment>
<dbReference type="SUPFAM" id="SSF101898">
    <property type="entry name" value="NHL repeat"/>
    <property type="match status" value="1"/>
</dbReference>
<sequence>MNSVLNQMATVETIGSTVDPMNGDNNPYGLAIVPITAGNLTMGNLLACNFNDSGGNAGNGTTIVQLAPMPNSKPTRFAQDASLQGCDALAINTTNDFTWTAAYTAADNPIVNATGQMINTLKTSYTWMHPWGEVFAVPMATLTAAVPTFYVTDAGDGSIVAVRITKTGFMFQKVAKGFPVNLTSAYGILAPAGLTYDQPSDTLYVVSSDTNSIVALMNASTLMDGGIMVSGTASTGLSFSGPQASQAKVVYTGAPLNAPVNMAELYNGDLLVGNTADNNMIEITPAGIVAATKLVDPGAAGAIFGIATMGTSVNTQVIYFNDDNTNSVVQINR</sequence>
<dbReference type="AlphaFoldDB" id="E6PX63"/>
<name>E6PX63_9ZZZZ</name>
<reference evidence="1" key="1">
    <citation type="submission" date="2009-10" db="EMBL/GenBank/DDBJ databases">
        <title>Diversity of trophic interactions inside an arsenic-rich microbial ecosystem.</title>
        <authorList>
            <person name="Bertin P.N."/>
            <person name="Heinrich-Salmeron A."/>
            <person name="Pelletier E."/>
            <person name="Goulhen-Chollet F."/>
            <person name="Arsene-Ploetze F."/>
            <person name="Gallien S."/>
            <person name="Calteau A."/>
            <person name="Vallenet D."/>
            <person name="Casiot C."/>
            <person name="Chane-Woon-Ming B."/>
            <person name="Giloteaux L."/>
            <person name="Barakat M."/>
            <person name="Bonnefoy V."/>
            <person name="Bruneel O."/>
            <person name="Chandler M."/>
            <person name="Cleiss J."/>
            <person name="Duran R."/>
            <person name="Elbaz-Poulichet F."/>
            <person name="Fonknechten N."/>
            <person name="Lauga B."/>
            <person name="Mornico D."/>
            <person name="Ortet P."/>
            <person name="Schaeffer C."/>
            <person name="Siguier P."/>
            <person name="Alexander Thil Smith A."/>
            <person name="Van Dorsselaer A."/>
            <person name="Weissenbach J."/>
            <person name="Medigue C."/>
            <person name="Le Paslier D."/>
        </authorList>
    </citation>
    <scope>NUCLEOTIDE SEQUENCE</scope>
</reference>
<gene>
    <name evidence="1" type="ORF">CARN3_0453</name>
</gene>
<evidence type="ECO:0000313" key="1">
    <source>
        <dbReference type="EMBL" id="CBH99522.1"/>
    </source>
</evidence>